<dbReference type="PRINTS" id="PR00741">
    <property type="entry name" value="GLHYDRLASE29"/>
</dbReference>
<evidence type="ECO:0000256" key="5">
    <source>
        <dbReference type="ARBA" id="ARBA00022801"/>
    </source>
</evidence>
<gene>
    <name evidence="9" type="ORF">C8P68_104124</name>
</gene>
<dbReference type="InterPro" id="IPR057739">
    <property type="entry name" value="Glyco_hydro_29_N"/>
</dbReference>
<sequence>MKKITSVLLSSALVAACWPTGVFAQQKTTKSEDDAVKMEHAQIGIVDDATSGYKHTTNPDAQWFSQVGFGMFIHWSIASVKALDLSWPMMAGTQIGWSSKKPTQDSVDRYVAAGNFFAGHHCETDGSCITPNQYWAMAKDFNPQSFDPDTWVRLAKEAGMKYVVFTTRHHDGFAMWPSNYGDFSTKNYLSGKDFVKDYVKACRKYGLKVGLYYSGPDWHFNRDFQSFMYYGVGRDYKNVPSLDADLHARTGVKTEAKKQQHYEEVAAYIKGQVEELLTNYGKIDMIWFDGAPDIPKGNIAWQHCITMDQIHKLQPGIVVSPRFFGYGDYKTLEGDKSLPKTQQGDWAELCATIAEPGWGYTKAPLKSTAYALNMLATCRANNANLLLNFGPTKEGVFTDEMISRLHDMAAWMKVNGVAISNTQPLGQAEQASTLATVSGKHRYLFVMPDVSNKLKAPVLPQPATTITLKTPGAVKHVSMLGNNKKIDYTANNGQIVIQVPAAMRSANGNVVDVELKD</sequence>
<evidence type="ECO:0000256" key="1">
    <source>
        <dbReference type="ARBA" id="ARBA00004071"/>
    </source>
</evidence>
<evidence type="ECO:0000313" key="10">
    <source>
        <dbReference type="Proteomes" id="UP000244168"/>
    </source>
</evidence>
<evidence type="ECO:0000256" key="2">
    <source>
        <dbReference type="ARBA" id="ARBA00007951"/>
    </source>
</evidence>
<keyword evidence="10" id="KW-1185">Reference proteome</keyword>
<name>A0A2T5J9F5_9SPHI</name>
<evidence type="ECO:0000313" key="9">
    <source>
        <dbReference type="EMBL" id="PTQ96639.1"/>
    </source>
</evidence>
<comment type="caution">
    <text evidence="9">The sequence shown here is derived from an EMBL/GenBank/DDBJ whole genome shotgun (WGS) entry which is preliminary data.</text>
</comment>
<dbReference type="Pfam" id="PF01120">
    <property type="entry name" value="Alpha_L_fucos"/>
    <property type="match status" value="1"/>
</dbReference>
<dbReference type="PROSITE" id="PS51257">
    <property type="entry name" value="PROKAR_LIPOPROTEIN"/>
    <property type="match status" value="1"/>
</dbReference>
<evidence type="ECO:0000256" key="4">
    <source>
        <dbReference type="ARBA" id="ARBA00022729"/>
    </source>
</evidence>
<feature type="chain" id="PRO_5015412877" description="alpha-L-fucosidase" evidence="7">
    <location>
        <begin position="25"/>
        <end position="517"/>
    </location>
</feature>
<dbReference type="GO" id="GO:0004560">
    <property type="term" value="F:alpha-L-fucosidase activity"/>
    <property type="evidence" value="ECO:0007669"/>
    <property type="project" value="InterPro"/>
</dbReference>
<protein>
    <recommendedName>
        <fullName evidence="3">alpha-L-fucosidase</fullName>
        <ecNumber evidence="3">3.2.1.51</ecNumber>
    </recommendedName>
</protein>
<dbReference type="InterPro" id="IPR017853">
    <property type="entry name" value="GH"/>
</dbReference>
<comment type="function">
    <text evidence="1">Alpha-L-fucosidase is responsible for hydrolyzing the alpha-1,6-linked fucose joined to the reducing-end N-acetylglucosamine of the carbohydrate moieties of glycoproteins.</text>
</comment>
<evidence type="ECO:0000259" key="8">
    <source>
        <dbReference type="Pfam" id="PF01120"/>
    </source>
</evidence>
<keyword evidence="5" id="KW-0378">Hydrolase</keyword>
<evidence type="ECO:0000256" key="3">
    <source>
        <dbReference type="ARBA" id="ARBA00012662"/>
    </source>
</evidence>
<dbReference type="Gene3D" id="3.20.20.80">
    <property type="entry name" value="Glycosidases"/>
    <property type="match status" value="1"/>
</dbReference>
<dbReference type="RefSeq" id="WP_107828601.1">
    <property type="nucleotide sequence ID" value="NZ_CP160205.1"/>
</dbReference>
<dbReference type="AlphaFoldDB" id="A0A2T5J9F5"/>
<dbReference type="SUPFAM" id="SSF51445">
    <property type="entry name" value="(Trans)glycosidases"/>
    <property type="match status" value="1"/>
</dbReference>
<dbReference type="OrthoDB" id="107551at2"/>
<reference evidence="9 10" key="1">
    <citation type="submission" date="2018-04" db="EMBL/GenBank/DDBJ databases">
        <title>Genomic Encyclopedia of Archaeal and Bacterial Type Strains, Phase II (KMG-II): from individual species to whole genera.</title>
        <authorList>
            <person name="Goeker M."/>
        </authorList>
    </citation>
    <scope>NUCLEOTIDE SEQUENCE [LARGE SCALE GENOMIC DNA]</scope>
    <source>
        <strain evidence="9 10">DSM 26809</strain>
    </source>
</reference>
<dbReference type="Proteomes" id="UP000244168">
    <property type="component" value="Unassembled WGS sequence"/>
</dbReference>
<feature type="signal peptide" evidence="7">
    <location>
        <begin position="1"/>
        <end position="24"/>
    </location>
</feature>
<dbReference type="PANTHER" id="PTHR10030:SF37">
    <property type="entry name" value="ALPHA-L-FUCOSIDASE-RELATED"/>
    <property type="match status" value="1"/>
</dbReference>
<dbReference type="InterPro" id="IPR016286">
    <property type="entry name" value="FUC_metazoa-typ"/>
</dbReference>
<keyword evidence="6" id="KW-0326">Glycosidase</keyword>
<accession>A0A2T5J9F5</accession>
<keyword evidence="4 7" id="KW-0732">Signal</keyword>
<feature type="domain" description="Glycoside hydrolase family 29 N-terminal" evidence="8">
    <location>
        <begin position="58"/>
        <end position="416"/>
    </location>
</feature>
<dbReference type="SMART" id="SM00812">
    <property type="entry name" value="Alpha_L_fucos"/>
    <property type="match status" value="1"/>
</dbReference>
<dbReference type="InterPro" id="IPR000933">
    <property type="entry name" value="Glyco_hydro_29"/>
</dbReference>
<evidence type="ECO:0000256" key="6">
    <source>
        <dbReference type="ARBA" id="ARBA00023295"/>
    </source>
</evidence>
<evidence type="ECO:0000256" key="7">
    <source>
        <dbReference type="SAM" id="SignalP"/>
    </source>
</evidence>
<dbReference type="EMBL" id="QAOQ01000004">
    <property type="protein sequence ID" value="PTQ96639.1"/>
    <property type="molecule type" value="Genomic_DNA"/>
</dbReference>
<proteinExistence type="inferred from homology"/>
<dbReference type="GO" id="GO:0016139">
    <property type="term" value="P:glycoside catabolic process"/>
    <property type="evidence" value="ECO:0007669"/>
    <property type="project" value="TreeGrafter"/>
</dbReference>
<dbReference type="GO" id="GO:0006004">
    <property type="term" value="P:fucose metabolic process"/>
    <property type="evidence" value="ECO:0007669"/>
    <property type="project" value="InterPro"/>
</dbReference>
<comment type="similarity">
    <text evidence="2">Belongs to the glycosyl hydrolase 29 family.</text>
</comment>
<dbReference type="EC" id="3.2.1.51" evidence="3"/>
<organism evidence="9 10">
    <name type="scientific">Mucilaginibacter yixingensis</name>
    <dbReference type="NCBI Taxonomy" id="1295612"/>
    <lineage>
        <taxon>Bacteria</taxon>
        <taxon>Pseudomonadati</taxon>
        <taxon>Bacteroidota</taxon>
        <taxon>Sphingobacteriia</taxon>
        <taxon>Sphingobacteriales</taxon>
        <taxon>Sphingobacteriaceae</taxon>
        <taxon>Mucilaginibacter</taxon>
    </lineage>
</organism>
<dbReference type="GO" id="GO:0005764">
    <property type="term" value="C:lysosome"/>
    <property type="evidence" value="ECO:0007669"/>
    <property type="project" value="TreeGrafter"/>
</dbReference>
<dbReference type="PANTHER" id="PTHR10030">
    <property type="entry name" value="ALPHA-L-FUCOSIDASE"/>
    <property type="match status" value="1"/>
</dbReference>